<dbReference type="EC" id="4.1.2.48" evidence="5"/>
<evidence type="ECO:0000259" key="6">
    <source>
        <dbReference type="Pfam" id="PF01212"/>
    </source>
</evidence>
<dbReference type="InterPro" id="IPR015424">
    <property type="entry name" value="PyrdxlP-dep_Trfase"/>
</dbReference>
<dbReference type="InterPro" id="IPR001597">
    <property type="entry name" value="ArAA_b-elim_lyase/Thr_aldolase"/>
</dbReference>
<dbReference type="AlphaFoldDB" id="A0A850PB43"/>
<dbReference type="PANTHER" id="PTHR48097">
    <property type="entry name" value="L-THREONINE ALDOLASE-RELATED"/>
    <property type="match status" value="1"/>
</dbReference>
<evidence type="ECO:0000256" key="1">
    <source>
        <dbReference type="ARBA" id="ARBA00001933"/>
    </source>
</evidence>
<evidence type="ECO:0000313" key="8">
    <source>
        <dbReference type="Proteomes" id="UP000585665"/>
    </source>
</evidence>
<evidence type="ECO:0000256" key="2">
    <source>
        <dbReference type="ARBA" id="ARBA00006966"/>
    </source>
</evidence>
<organism evidence="7 8">
    <name type="scientific">Ameyamaea chiangmaiensis</name>
    <dbReference type="NCBI Taxonomy" id="442969"/>
    <lineage>
        <taxon>Bacteria</taxon>
        <taxon>Pseudomonadati</taxon>
        <taxon>Pseudomonadota</taxon>
        <taxon>Alphaproteobacteria</taxon>
        <taxon>Acetobacterales</taxon>
        <taxon>Acetobacteraceae</taxon>
        <taxon>Ameyamaea</taxon>
    </lineage>
</organism>
<sequence length="353" mass="36749">MDQPIRKNFASDNVVSVSPSIMDAMLAANTGTAPSYGADPLSCQLDAAFSTVFGTDVVVLPVGTGTAANALALAALTPPYGVVLCETGAHINTDEGGAGEFFTHGAKLVGIASGDGRITPDGLRNRLARPGVRIEYSPLHALSLTQATEWGTVYDVSTVQALGGLAREAGLRIHMDGARFANAVAHLGCAPADVTWKAGVDVLSFGATKNGAMAAEAIVFFDPALARDSRLRLKRGGHQWSKHRFLAAQLLAYLNDDLWLRNARQANAAATRLAAGLAALPDVSLPLPTQANEVFAIVPPGLADGLKAAGFLFYPWDAPAGEANPMIRLVTSFDMTDADVDGFLTVARGLVAA</sequence>
<comment type="caution">
    <text evidence="7">The sequence shown here is derived from an EMBL/GenBank/DDBJ whole genome shotgun (WGS) entry which is preliminary data.</text>
</comment>
<dbReference type="SUPFAM" id="SSF53383">
    <property type="entry name" value="PLP-dependent transferases"/>
    <property type="match status" value="1"/>
</dbReference>
<keyword evidence="8" id="KW-1185">Reference proteome</keyword>
<comment type="function">
    <text evidence="5">Catalyzes the cleavage of L-allo-threonine and L-threonine to glycine and acetaldehyde.</text>
</comment>
<evidence type="ECO:0000256" key="4">
    <source>
        <dbReference type="ARBA" id="ARBA00022898"/>
    </source>
</evidence>
<evidence type="ECO:0000256" key="5">
    <source>
        <dbReference type="PIRNR" id="PIRNR038940"/>
    </source>
</evidence>
<protein>
    <recommendedName>
        <fullName evidence="5">L-threonine aldolase</fullName>
        <ecNumber evidence="5">4.1.2.48</ecNumber>
    </recommendedName>
</protein>
<comment type="subunit">
    <text evidence="3">Homotetramer.</text>
</comment>
<dbReference type="PIRSF" id="PIRSF038940">
    <property type="entry name" value="Low_specificity_LTA"/>
    <property type="match status" value="1"/>
</dbReference>
<name>A0A850PB43_9PROT</name>
<dbReference type="Gene3D" id="3.90.1150.10">
    <property type="entry name" value="Aspartate Aminotransferase, domain 1"/>
    <property type="match status" value="1"/>
</dbReference>
<proteinExistence type="inferred from homology"/>
<keyword evidence="4 5" id="KW-0663">Pyridoxal phosphate</keyword>
<comment type="cofactor">
    <cofactor evidence="1 5">
        <name>pyridoxal 5'-phosphate</name>
        <dbReference type="ChEBI" id="CHEBI:597326"/>
    </cofactor>
</comment>
<feature type="domain" description="Aromatic amino acid beta-eliminating lyase/threonine aldolase" evidence="6">
    <location>
        <begin position="9"/>
        <end position="296"/>
    </location>
</feature>
<dbReference type="GO" id="GO:0006567">
    <property type="term" value="P:L-threonine catabolic process"/>
    <property type="evidence" value="ECO:0007669"/>
    <property type="project" value="UniProtKB-UniRule"/>
</dbReference>
<keyword evidence="5" id="KW-0456">Lyase</keyword>
<dbReference type="InterPro" id="IPR015422">
    <property type="entry name" value="PyrdxlP-dep_Trfase_small"/>
</dbReference>
<dbReference type="PANTHER" id="PTHR48097:SF5">
    <property type="entry name" value="LOW SPECIFICITY L-THREONINE ALDOLASE"/>
    <property type="match status" value="1"/>
</dbReference>
<gene>
    <name evidence="7" type="ORF">HUK82_11440</name>
</gene>
<evidence type="ECO:0000256" key="3">
    <source>
        <dbReference type="ARBA" id="ARBA00011881"/>
    </source>
</evidence>
<comment type="catalytic activity">
    <reaction evidence="5">
        <text>L-allo-threonine = acetaldehyde + glycine</text>
        <dbReference type="Rhea" id="RHEA:26209"/>
        <dbReference type="ChEBI" id="CHEBI:15343"/>
        <dbReference type="ChEBI" id="CHEBI:57305"/>
        <dbReference type="ChEBI" id="CHEBI:58585"/>
        <dbReference type="EC" id="4.1.2.48"/>
    </reaction>
</comment>
<dbReference type="Gene3D" id="3.40.640.10">
    <property type="entry name" value="Type I PLP-dependent aspartate aminotransferase-like (Major domain)"/>
    <property type="match status" value="1"/>
</dbReference>
<dbReference type="GO" id="GO:0004793">
    <property type="term" value="F:threonine aldolase activity"/>
    <property type="evidence" value="ECO:0007669"/>
    <property type="project" value="UniProtKB-UniRule"/>
</dbReference>
<dbReference type="InterPro" id="IPR015421">
    <property type="entry name" value="PyrdxlP-dep_Trfase_major"/>
</dbReference>
<dbReference type="Pfam" id="PF01212">
    <property type="entry name" value="Beta_elim_lyase"/>
    <property type="match status" value="1"/>
</dbReference>
<accession>A0A850PB43</accession>
<comment type="similarity">
    <text evidence="2 5">Belongs to the threonine aldolase family.</text>
</comment>
<dbReference type="RefSeq" id="WP_176614082.1">
    <property type="nucleotide sequence ID" value="NZ_JABXXR010000097.1"/>
</dbReference>
<reference evidence="7 8" key="1">
    <citation type="submission" date="2020-06" db="EMBL/GenBank/DDBJ databases">
        <title>Description of novel acetic acid bacteria.</title>
        <authorList>
            <person name="Sombolestani A."/>
        </authorList>
    </citation>
    <scope>NUCLEOTIDE SEQUENCE [LARGE SCALE GENOMIC DNA]</scope>
    <source>
        <strain evidence="7 8">LMG 27010</strain>
    </source>
</reference>
<dbReference type="InterPro" id="IPR026273">
    <property type="entry name" value="Low_specificity_L-TA_bact"/>
</dbReference>
<comment type="catalytic activity">
    <reaction evidence="5">
        <text>L-threonine = acetaldehyde + glycine</text>
        <dbReference type="Rhea" id="RHEA:19625"/>
        <dbReference type="ChEBI" id="CHEBI:15343"/>
        <dbReference type="ChEBI" id="CHEBI:57305"/>
        <dbReference type="ChEBI" id="CHEBI:57926"/>
        <dbReference type="EC" id="4.1.2.48"/>
    </reaction>
</comment>
<dbReference type="EMBL" id="JABXXR010000097">
    <property type="protein sequence ID" value="NVN41168.1"/>
    <property type="molecule type" value="Genomic_DNA"/>
</dbReference>
<evidence type="ECO:0000313" key="7">
    <source>
        <dbReference type="EMBL" id="NVN41168.1"/>
    </source>
</evidence>
<dbReference type="Proteomes" id="UP000585665">
    <property type="component" value="Unassembled WGS sequence"/>
</dbReference>